<gene>
    <name evidence="1" type="ORF">V6N12_056644</name>
</gene>
<dbReference type="EMBL" id="JBBPBM010000045">
    <property type="protein sequence ID" value="KAK8522953.1"/>
    <property type="molecule type" value="Genomic_DNA"/>
</dbReference>
<protein>
    <submittedName>
        <fullName evidence="1">Uncharacterized protein</fullName>
    </submittedName>
</protein>
<accession>A0ABR2CT48</accession>
<organism evidence="1 2">
    <name type="scientific">Hibiscus sabdariffa</name>
    <name type="common">roselle</name>
    <dbReference type="NCBI Taxonomy" id="183260"/>
    <lineage>
        <taxon>Eukaryota</taxon>
        <taxon>Viridiplantae</taxon>
        <taxon>Streptophyta</taxon>
        <taxon>Embryophyta</taxon>
        <taxon>Tracheophyta</taxon>
        <taxon>Spermatophyta</taxon>
        <taxon>Magnoliopsida</taxon>
        <taxon>eudicotyledons</taxon>
        <taxon>Gunneridae</taxon>
        <taxon>Pentapetalae</taxon>
        <taxon>rosids</taxon>
        <taxon>malvids</taxon>
        <taxon>Malvales</taxon>
        <taxon>Malvaceae</taxon>
        <taxon>Malvoideae</taxon>
        <taxon>Hibiscus</taxon>
    </lineage>
</organism>
<evidence type="ECO:0000313" key="2">
    <source>
        <dbReference type="Proteomes" id="UP001472677"/>
    </source>
</evidence>
<name>A0ABR2CT48_9ROSI</name>
<evidence type="ECO:0000313" key="1">
    <source>
        <dbReference type="EMBL" id="KAK8522953.1"/>
    </source>
</evidence>
<reference evidence="1 2" key="1">
    <citation type="journal article" date="2024" name="G3 (Bethesda)">
        <title>Genome assembly of Hibiscus sabdariffa L. provides insights into metabolisms of medicinal natural products.</title>
        <authorList>
            <person name="Kim T."/>
        </authorList>
    </citation>
    <scope>NUCLEOTIDE SEQUENCE [LARGE SCALE GENOMIC DNA]</scope>
    <source>
        <strain evidence="1">TK-2024</strain>
        <tissue evidence="1">Old leaves</tissue>
    </source>
</reference>
<comment type="caution">
    <text evidence="1">The sequence shown here is derived from an EMBL/GenBank/DDBJ whole genome shotgun (WGS) entry which is preliminary data.</text>
</comment>
<keyword evidence="2" id="KW-1185">Reference proteome</keyword>
<dbReference type="Proteomes" id="UP001472677">
    <property type="component" value="Unassembled WGS sequence"/>
</dbReference>
<proteinExistence type="predicted"/>
<sequence length="179" mass="19702">MADSGIMSIKILNFLPKSNHPSSSAPAATTVVKANIDADSSKTLLISSQFDPEKAITPLLPRASSYNSTSNLNNNSIVSFANNHQQRSRRISSDSYLRCDSLPVNSEYFICLFVLLVNLNAMNFCLRNLARQLLGQITYLALRPLTIGKLSESFQAQSTMNIARGTVLMKLLQVLSLYV</sequence>